<feature type="non-terminal residue" evidence="2">
    <location>
        <position position="1"/>
    </location>
</feature>
<dbReference type="GO" id="GO:0005737">
    <property type="term" value="C:cytoplasm"/>
    <property type="evidence" value="ECO:0007669"/>
    <property type="project" value="TreeGrafter"/>
</dbReference>
<dbReference type="GO" id="GO:0005524">
    <property type="term" value="F:ATP binding"/>
    <property type="evidence" value="ECO:0007669"/>
    <property type="project" value="InterPro"/>
</dbReference>
<proteinExistence type="predicted"/>
<dbReference type="PANTHER" id="PTHR43493">
    <property type="entry name" value="DNA GYRASE/TOPOISOMERASE SUBUNIT A"/>
    <property type="match status" value="1"/>
</dbReference>
<dbReference type="InterPro" id="IPR050220">
    <property type="entry name" value="Type_II_DNA_Topoisomerases"/>
</dbReference>
<dbReference type="AlphaFoldDB" id="A0A844EPS4"/>
<dbReference type="GO" id="GO:0009330">
    <property type="term" value="C:DNA topoisomerase type II (double strand cut, ATP-hydrolyzing) complex"/>
    <property type="evidence" value="ECO:0007669"/>
    <property type="project" value="TreeGrafter"/>
</dbReference>
<evidence type="ECO:0000313" key="3">
    <source>
        <dbReference type="Proteomes" id="UP000491237"/>
    </source>
</evidence>
<reference evidence="2 3" key="1">
    <citation type="submission" date="2019-11" db="EMBL/GenBank/DDBJ databases">
        <title>Draft Genome Sequence of Plant Growth-Promoting Rhizosphere-Associated Bacteria.</title>
        <authorList>
            <person name="Vasilyev I.Y."/>
            <person name="Radchenko V."/>
            <person name="Ilnitskaya E.V."/>
        </authorList>
    </citation>
    <scope>NUCLEOTIDE SEQUENCE [LARGE SCALE GENOMIC DNA]</scope>
    <source>
        <strain evidence="2 3">VRA_07sq_f</strain>
    </source>
</reference>
<dbReference type="GO" id="GO:0003677">
    <property type="term" value="F:DNA binding"/>
    <property type="evidence" value="ECO:0007669"/>
    <property type="project" value="InterPro"/>
</dbReference>
<name>A0A844EPS4_9LACO</name>
<comment type="catalytic activity">
    <reaction evidence="1">
        <text>ATP-dependent breakage, passage and rejoining of double-stranded DNA.</text>
        <dbReference type="EC" id="5.6.2.2"/>
    </reaction>
</comment>
<dbReference type="Gene3D" id="1.10.268.10">
    <property type="entry name" value="Topoisomerase, domain 3"/>
    <property type="match status" value="1"/>
</dbReference>
<dbReference type="InterPro" id="IPR035516">
    <property type="entry name" value="Gyrase/topoIV_suA_C"/>
</dbReference>
<sequence>ENEHKHLSDEINKFNKILDNPKELNRVLANELKALAKTYRNARRTEIQAEVSDIKINTDVLVPDEDVVVMVSHDGYIKRSSIRSYKAS</sequence>
<accession>A0A844EPS4</accession>
<comment type="caution">
    <text evidence="2">The sequence shown here is derived from an EMBL/GenBank/DDBJ whole genome shotgun (WGS) entry which is preliminary data.</text>
</comment>
<feature type="non-terminal residue" evidence="2">
    <location>
        <position position="88"/>
    </location>
</feature>
<dbReference type="GO" id="GO:0006265">
    <property type="term" value="P:DNA topological change"/>
    <property type="evidence" value="ECO:0007669"/>
    <property type="project" value="TreeGrafter"/>
</dbReference>
<dbReference type="InterPro" id="IPR013757">
    <property type="entry name" value="Topo_IIA_A_a_sf"/>
</dbReference>
<evidence type="ECO:0000256" key="1">
    <source>
        <dbReference type="ARBA" id="ARBA00000185"/>
    </source>
</evidence>
<evidence type="ECO:0000313" key="2">
    <source>
        <dbReference type="EMBL" id="MSE22728.1"/>
    </source>
</evidence>
<dbReference type="PANTHER" id="PTHR43493:SF9">
    <property type="entry name" value="DNA TOPOISOMERASE 4 SUBUNIT A"/>
    <property type="match status" value="1"/>
</dbReference>
<dbReference type="SUPFAM" id="SSF101904">
    <property type="entry name" value="GyrA/ParC C-terminal domain-like"/>
    <property type="match status" value="1"/>
</dbReference>
<dbReference type="SUPFAM" id="SSF56719">
    <property type="entry name" value="Type II DNA topoisomerase"/>
    <property type="match status" value="1"/>
</dbReference>
<dbReference type="EMBL" id="WKKY01001458">
    <property type="protein sequence ID" value="MSE22728.1"/>
    <property type="molecule type" value="Genomic_DNA"/>
</dbReference>
<dbReference type="GO" id="GO:0034335">
    <property type="term" value="F:DNA negative supercoiling activity"/>
    <property type="evidence" value="ECO:0007669"/>
    <property type="project" value="UniProtKB-ARBA"/>
</dbReference>
<protein>
    <submittedName>
        <fullName evidence="2">DNA topoisomerase IV subunit A</fullName>
    </submittedName>
</protein>
<keyword evidence="2" id="KW-0413">Isomerase</keyword>
<dbReference type="Proteomes" id="UP000491237">
    <property type="component" value="Unassembled WGS sequence"/>
</dbReference>
<gene>
    <name evidence="2" type="ORF">GKC44_16155</name>
</gene>
<organism evidence="2 3">
    <name type="scientific">Lentilactobacillus parabuchneri</name>
    <dbReference type="NCBI Taxonomy" id="152331"/>
    <lineage>
        <taxon>Bacteria</taxon>
        <taxon>Bacillati</taxon>
        <taxon>Bacillota</taxon>
        <taxon>Bacilli</taxon>
        <taxon>Lactobacillales</taxon>
        <taxon>Lactobacillaceae</taxon>
        <taxon>Lentilactobacillus</taxon>
    </lineage>
</organism>
<dbReference type="Gene3D" id="2.120.10.90">
    <property type="entry name" value="DNA gyrase/topoisomerase IV, subunit A, C-terminal"/>
    <property type="match status" value="1"/>
</dbReference>
<dbReference type="InterPro" id="IPR013760">
    <property type="entry name" value="Topo_IIA-like_dom_sf"/>
</dbReference>